<dbReference type="Proteomes" id="UP000250043">
    <property type="component" value="Unassembled WGS sequence"/>
</dbReference>
<feature type="compositionally biased region" description="Basic and acidic residues" evidence="1">
    <location>
        <begin position="190"/>
        <end position="214"/>
    </location>
</feature>
<keyword evidence="4" id="KW-1185">Reference proteome</keyword>
<evidence type="ECO:0000313" key="4">
    <source>
        <dbReference type="Proteomes" id="UP000250043"/>
    </source>
</evidence>
<dbReference type="EMBL" id="KV722349">
    <property type="protein sequence ID" value="OCH93917.1"/>
    <property type="molecule type" value="Genomic_DNA"/>
</dbReference>
<dbReference type="AlphaFoldDB" id="A0A8E2J3D9"/>
<dbReference type="GO" id="GO:0005739">
    <property type="term" value="C:mitochondrion"/>
    <property type="evidence" value="ECO:0007669"/>
    <property type="project" value="TreeGrafter"/>
</dbReference>
<feature type="region of interest" description="Disordered" evidence="1">
    <location>
        <begin position="171"/>
        <end position="233"/>
    </location>
</feature>
<organism evidence="3 4">
    <name type="scientific">Obba rivulosa</name>
    <dbReference type="NCBI Taxonomy" id="1052685"/>
    <lineage>
        <taxon>Eukaryota</taxon>
        <taxon>Fungi</taxon>
        <taxon>Dikarya</taxon>
        <taxon>Basidiomycota</taxon>
        <taxon>Agaricomycotina</taxon>
        <taxon>Agaricomycetes</taxon>
        <taxon>Polyporales</taxon>
        <taxon>Gelatoporiaceae</taxon>
        <taxon>Obba</taxon>
    </lineage>
</organism>
<reference evidence="3 4" key="1">
    <citation type="submission" date="2016-07" db="EMBL/GenBank/DDBJ databases">
        <title>Draft genome of the white-rot fungus Obba rivulosa 3A-2.</title>
        <authorList>
            <consortium name="DOE Joint Genome Institute"/>
            <person name="Miettinen O."/>
            <person name="Riley R."/>
            <person name="Acob R."/>
            <person name="Barry K."/>
            <person name="Cullen D."/>
            <person name="De Vries R."/>
            <person name="Hainaut M."/>
            <person name="Hatakka A."/>
            <person name="Henrissat B."/>
            <person name="Hilden K."/>
            <person name="Kuo R."/>
            <person name="Labutti K."/>
            <person name="Lipzen A."/>
            <person name="Makela M.R."/>
            <person name="Sandor L."/>
            <person name="Spatafora J.W."/>
            <person name="Grigoriev I.V."/>
            <person name="Hibbett D.S."/>
        </authorList>
    </citation>
    <scope>NUCLEOTIDE SEQUENCE [LARGE SCALE GENOMIC DNA]</scope>
    <source>
        <strain evidence="3 4">3A-2</strain>
    </source>
</reference>
<dbReference type="PANTHER" id="PTHR21193:SF3">
    <property type="entry name" value="OXIDOREDUCTASE-LIKE DOMAIN-CONTAINING PROTEIN 1"/>
    <property type="match status" value="1"/>
</dbReference>
<dbReference type="Pfam" id="PF09791">
    <property type="entry name" value="Oxidored-like"/>
    <property type="match status" value="1"/>
</dbReference>
<feature type="domain" description="Oxidoreductase-like" evidence="2">
    <location>
        <begin position="117"/>
        <end position="162"/>
    </location>
</feature>
<gene>
    <name evidence="3" type="ORF">OBBRIDRAFT_789784</name>
</gene>
<dbReference type="OrthoDB" id="10064411at2759"/>
<evidence type="ECO:0000259" key="2">
    <source>
        <dbReference type="Pfam" id="PF09791"/>
    </source>
</evidence>
<proteinExistence type="predicted"/>
<dbReference type="InterPro" id="IPR039251">
    <property type="entry name" value="OXLD1"/>
</dbReference>
<accession>A0A8E2J3D9</accession>
<feature type="region of interest" description="Disordered" evidence="1">
    <location>
        <begin position="51"/>
        <end position="98"/>
    </location>
</feature>
<feature type="compositionally biased region" description="Basic and acidic residues" evidence="1">
    <location>
        <begin position="51"/>
        <end position="81"/>
    </location>
</feature>
<dbReference type="InterPro" id="IPR019180">
    <property type="entry name" value="Oxidoreductase-like_N"/>
</dbReference>
<protein>
    <recommendedName>
        <fullName evidence="2">Oxidoreductase-like domain-containing protein</fullName>
    </recommendedName>
</protein>
<evidence type="ECO:0000313" key="3">
    <source>
        <dbReference type="EMBL" id="OCH93917.1"/>
    </source>
</evidence>
<sequence>MSDSSTQATPPPILSQEFALPRALSINRVKHPKRGGQNLSARYSRLERTLRGKEAYNQRVEEAEKDAQIARADERASERVADLGGDPTRTGGGQPSLSPEAIARLESRVDERGARRTFMGFTIPEEPKPPEPDECCMSGCAICVYDLYNESLDSYNRALASIRGALAARHVPESTWPPELRTSPAAAEKPVPKPDVARSAFEELEARLRKKHEEEEGPGGSTQTGFGEALAGQ</sequence>
<name>A0A8E2J3D9_9APHY</name>
<evidence type="ECO:0000256" key="1">
    <source>
        <dbReference type="SAM" id="MobiDB-lite"/>
    </source>
</evidence>
<dbReference type="PANTHER" id="PTHR21193">
    <property type="entry name" value="OXIDOREDUCTASE-LIKE DOMAIN-CONTAINING PROTEIN 1"/>
    <property type="match status" value="1"/>
</dbReference>